<dbReference type="Proteomes" id="UP000276886">
    <property type="component" value="Unassembled WGS sequence"/>
</dbReference>
<name>A0A3M6E735_PSESJ</name>
<sequence>MSLLETLPFKLSGVASVKLLEVGLIFGFKTEAEEDMKFDRREYRVDKSL</sequence>
<comment type="caution">
    <text evidence="1">The sequence shown here is derived from an EMBL/GenBank/DDBJ whole genome shotgun (WGS) entry which is preliminary data.</text>
</comment>
<dbReference type="AlphaFoldDB" id="A0A3M6E735"/>
<organism evidence="1 2">
    <name type="scientific">Pseudomonas syringae pv. pisi</name>
    <dbReference type="NCBI Taxonomy" id="59510"/>
    <lineage>
        <taxon>Bacteria</taxon>
        <taxon>Pseudomonadati</taxon>
        <taxon>Pseudomonadota</taxon>
        <taxon>Gammaproteobacteria</taxon>
        <taxon>Pseudomonadales</taxon>
        <taxon>Pseudomonadaceae</taxon>
        <taxon>Pseudomonas</taxon>
        <taxon>Pseudomonas syringae</taxon>
    </lineage>
</organism>
<dbReference type="EMBL" id="RBPQ01000139">
    <property type="protein sequence ID" value="RMO27454.1"/>
    <property type="molecule type" value="Genomic_DNA"/>
</dbReference>
<accession>A0A3M6E735</accession>
<reference evidence="1 2" key="1">
    <citation type="submission" date="2018-08" db="EMBL/GenBank/DDBJ databases">
        <title>Recombination of ecologically and evolutionarily significant loci maintains genetic cohesion in the Pseudomonas syringae species complex.</title>
        <authorList>
            <person name="Dillon M."/>
            <person name="Thakur S."/>
            <person name="Almeida R.N.D."/>
            <person name="Weir B.S."/>
            <person name="Guttman D.S."/>
        </authorList>
    </citation>
    <scope>NUCLEOTIDE SEQUENCE [LARGE SCALE GENOMIC DNA]</scope>
    <source>
        <strain evidence="1 2">ICMP 2788</strain>
    </source>
</reference>
<evidence type="ECO:0000313" key="2">
    <source>
        <dbReference type="Proteomes" id="UP000276886"/>
    </source>
</evidence>
<gene>
    <name evidence="1" type="ORF">ALQ44_102231</name>
</gene>
<evidence type="ECO:0000313" key="1">
    <source>
        <dbReference type="EMBL" id="RMO27454.1"/>
    </source>
</evidence>
<protein>
    <submittedName>
        <fullName evidence="1">Uncharacterized protein</fullName>
    </submittedName>
</protein>
<proteinExistence type="predicted"/>